<dbReference type="Pfam" id="PF07859">
    <property type="entry name" value="Abhydrolase_3"/>
    <property type="match status" value="1"/>
</dbReference>
<dbReference type="InterPro" id="IPR029058">
    <property type="entry name" value="AB_hydrolase_fold"/>
</dbReference>
<dbReference type="AlphaFoldDB" id="A0A6I6EAS8"/>
<keyword evidence="4" id="KW-1185">Reference proteome</keyword>
<dbReference type="InterPro" id="IPR050300">
    <property type="entry name" value="GDXG_lipolytic_enzyme"/>
</dbReference>
<dbReference type="EMBL" id="CP032550">
    <property type="protein sequence ID" value="QGU28701.1"/>
    <property type="molecule type" value="Genomic_DNA"/>
</dbReference>
<name>A0A6I6EAS8_9MICO</name>
<reference evidence="3 4" key="1">
    <citation type="submission" date="2018-09" db="EMBL/GenBank/DDBJ databases">
        <title>Whole genome sequencing of Microbacterium oryzae strain MB-10T.</title>
        <authorList>
            <person name="Das S.K."/>
        </authorList>
    </citation>
    <scope>NUCLEOTIDE SEQUENCE [LARGE SCALE GENOMIC DNA]</scope>
    <source>
        <strain evidence="3 4">MB-10</strain>
    </source>
</reference>
<dbReference type="KEGG" id="moj:D7D94_00745"/>
<dbReference type="PANTHER" id="PTHR48081:SF8">
    <property type="entry name" value="ALPHA_BETA HYDROLASE FOLD-3 DOMAIN-CONTAINING PROTEIN-RELATED"/>
    <property type="match status" value="1"/>
</dbReference>
<proteinExistence type="predicted"/>
<evidence type="ECO:0000256" key="1">
    <source>
        <dbReference type="ARBA" id="ARBA00022801"/>
    </source>
</evidence>
<gene>
    <name evidence="3" type="ORF">D7D94_00745</name>
</gene>
<accession>A0A6I6EAS8</accession>
<dbReference type="InterPro" id="IPR013094">
    <property type="entry name" value="AB_hydrolase_3"/>
</dbReference>
<evidence type="ECO:0000313" key="4">
    <source>
        <dbReference type="Proteomes" id="UP000422989"/>
    </source>
</evidence>
<dbReference type="Gene3D" id="3.40.50.1820">
    <property type="entry name" value="alpha/beta hydrolase"/>
    <property type="match status" value="1"/>
</dbReference>
<keyword evidence="1 3" id="KW-0378">Hydrolase</keyword>
<evidence type="ECO:0000313" key="3">
    <source>
        <dbReference type="EMBL" id="QGU28701.1"/>
    </source>
</evidence>
<dbReference type="GO" id="GO:0016787">
    <property type="term" value="F:hydrolase activity"/>
    <property type="evidence" value="ECO:0007669"/>
    <property type="project" value="UniProtKB-KW"/>
</dbReference>
<dbReference type="PANTHER" id="PTHR48081">
    <property type="entry name" value="AB HYDROLASE SUPERFAMILY PROTEIN C4A8.06C"/>
    <property type="match status" value="1"/>
</dbReference>
<evidence type="ECO:0000259" key="2">
    <source>
        <dbReference type="Pfam" id="PF07859"/>
    </source>
</evidence>
<feature type="domain" description="Alpha/beta hydrolase fold-3" evidence="2">
    <location>
        <begin position="34"/>
        <end position="261"/>
    </location>
</feature>
<dbReference type="SUPFAM" id="SSF53474">
    <property type="entry name" value="alpha/beta-Hydrolases"/>
    <property type="match status" value="1"/>
</dbReference>
<dbReference type="Proteomes" id="UP000422989">
    <property type="component" value="Chromosome"/>
</dbReference>
<organism evidence="3 4">
    <name type="scientific">Microbacterium oryzae</name>
    <dbReference type="NCBI Taxonomy" id="743009"/>
    <lineage>
        <taxon>Bacteria</taxon>
        <taxon>Bacillati</taxon>
        <taxon>Actinomycetota</taxon>
        <taxon>Actinomycetes</taxon>
        <taxon>Micrococcales</taxon>
        <taxon>Microbacteriaceae</taxon>
        <taxon>Microbacterium</taxon>
    </lineage>
</organism>
<dbReference type="OrthoDB" id="3181909at2"/>
<sequence length="285" mass="29920">MGRVTEPRERTLDGPHGPLCVRIYPASTPSGAALVWAHGGAFAFGDLDMPEADGVSRAFAARGIPVVSVDYALAPVTAEFGGPDEVRDGALYPVASEELAFAFAWTREHAEELGADAARVALGGTSAGGNIAAGAILRLLDEGAALPALSVLAYPTLHAVQPTTPDELKARLAEAGLADQFSAEPVRRMYENYLGGPVADPERAAVPGIATADQLRGYPPAIIVTGDLDELRVSGEAFARTLREAGVDVELSFEPDTTHGHLNRPDLEPAFSRTIDAFTARIARL</sequence>
<protein>
    <submittedName>
        <fullName evidence="3">Alpha/beta hydrolase</fullName>
    </submittedName>
</protein>